<dbReference type="OrthoDB" id="311904at2"/>
<sequence>MVGLTICDAVLPSSRHFGPLVIVAPAIASVLGGPLATAAVGLCAVVTQLALGLAGTGSDVVGYSTRAAAIALVSATLVLYSRSRRRREEQLAQARTVAEAAGEVLLKPPPARLGRLSLATAYRSAQQEAQVGGDFYAATRILGGTRLIIGDVRGKGLDALEDTALVLGAFRAFAHHRLPLPELARELDTVLSLHNLDTDMIEDFATAVLVDLFDDVDELALVCCGHPPPYVLDGGTVRALEAARPYPPLGLGELSSESRVVERHPYAAGQTLILYTDGVIEARNTTGDFYPLASRLTDLAIGTAEQTTDAVVTDLLDHTGGRLHDDVALLTVQRAPLCPAVAAQEDFLTS</sequence>
<keyword evidence="5" id="KW-1185">Reference proteome</keyword>
<name>A0A1H9QSE2_9ACTN</name>
<evidence type="ECO:0000313" key="4">
    <source>
        <dbReference type="EMBL" id="SER63378.1"/>
    </source>
</evidence>
<evidence type="ECO:0000256" key="2">
    <source>
        <dbReference type="SAM" id="Phobius"/>
    </source>
</evidence>
<keyword evidence="1" id="KW-0378">Hydrolase</keyword>
<evidence type="ECO:0000256" key="1">
    <source>
        <dbReference type="ARBA" id="ARBA00022801"/>
    </source>
</evidence>
<feature type="transmembrane region" description="Helical" evidence="2">
    <location>
        <begin position="20"/>
        <end position="51"/>
    </location>
</feature>
<keyword evidence="2" id="KW-0472">Membrane</keyword>
<evidence type="ECO:0000313" key="5">
    <source>
        <dbReference type="Proteomes" id="UP000182841"/>
    </source>
</evidence>
<dbReference type="Proteomes" id="UP000182841">
    <property type="component" value="Unassembled WGS sequence"/>
</dbReference>
<dbReference type="SMART" id="SM00331">
    <property type="entry name" value="PP2C_SIG"/>
    <property type="match status" value="1"/>
</dbReference>
<accession>A0A1H9QSE2</accession>
<dbReference type="AlphaFoldDB" id="A0A1H9QSE2"/>
<dbReference type="PANTHER" id="PTHR43156">
    <property type="entry name" value="STAGE II SPORULATION PROTEIN E-RELATED"/>
    <property type="match status" value="1"/>
</dbReference>
<dbReference type="FunFam" id="3.60.40.10:FF:000058">
    <property type="entry name" value="Stage II sporulation protein E"/>
    <property type="match status" value="1"/>
</dbReference>
<dbReference type="InterPro" id="IPR001932">
    <property type="entry name" value="PPM-type_phosphatase-like_dom"/>
</dbReference>
<dbReference type="EMBL" id="FOGO01000003">
    <property type="protein sequence ID" value="SER63378.1"/>
    <property type="molecule type" value="Genomic_DNA"/>
</dbReference>
<dbReference type="GO" id="GO:0016791">
    <property type="term" value="F:phosphatase activity"/>
    <property type="evidence" value="ECO:0007669"/>
    <property type="project" value="TreeGrafter"/>
</dbReference>
<keyword evidence="2" id="KW-1133">Transmembrane helix</keyword>
<proteinExistence type="predicted"/>
<dbReference type="InterPro" id="IPR036457">
    <property type="entry name" value="PPM-type-like_dom_sf"/>
</dbReference>
<dbReference type="Gene3D" id="3.60.40.10">
    <property type="entry name" value="PPM-type phosphatase domain"/>
    <property type="match status" value="1"/>
</dbReference>
<feature type="transmembrane region" description="Helical" evidence="2">
    <location>
        <begin position="63"/>
        <end position="80"/>
    </location>
</feature>
<organism evidence="4 5">
    <name type="scientific">Streptomyces qinglanensis</name>
    <dbReference type="NCBI Taxonomy" id="943816"/>
    <lineage>
        <taxon>Bacteria</taxon>
        <taxon>Bacillati</taxon>
        <taxon>Actinomycetota</taxon>
        <taxon>Actinomycetes</taxon>
        <taxon>Kitasatosporales</taxon>
        <taxon>Streptomycetaceae</taxon>
        <taxon>Streptomyces</taxon>
    </lineage>
</organism>
<protein>
    <submittedName>
        <fullName evidence="4">Serine phosphatase RsbU, regulator of sigma subunit</fullName>
    </submittedName>
</protein>
<dbReference type="Pfam" id="PF07228">
    <property type="entry name" value="SpoIIE"/>
    <property type="match status" value="1"/>
</dbReference>
<dbReference type="PANTHER" id="PTHR43156:SF2">
    <property type="entry name" value="STAGE II SPORULATION PROTEIN E"/>
    <property type="match status" value="1"/>
</dbReference>
<evidence type="ECO:0000259" key="3">
    <source>
        <dbReference type="SMART" id="SM00331"/>
    </source>
</evidence>
<dbReference type="InterPro" id="IPR052016">
    <property type="entry name" value="Bact_Sigma-Reg"/>
</dbReference>
<dbReference type="SUPFAM" id="SSF81606">
    <property type="entry name" value="PP2C-like"/>
    <property type="match status" value="1"/>
</dbReference>
<reference evidence="5" key="1">
    <citation type="submission" date="2016-10" db="EMBL/GenBank/DDBJ databases">
        <authorList>
            <person name="Varghese N."/>
            <person name="Submissions S."/>
        </authorList>
    </citation>
    <scope>NUCLEOTIDE SEQUENCE [LARGE SCALE GENOMIC DNA]</scope>
    <source>
        <strain evidence="5">CGMCC 4.6825</strain>
    </source>
</reference>
<feature type="domain" description="PPM-type phosphatase" evidence="3">
    <location>
        <begin position="117"/>
        <end position="334"/>
    </location>
</feature>
<gene>
    <name evidence="4" type="ORF">SAMN05421870_10386</name>
</gene>
<keyword evidence="2" id="KW-0812">Transmembrane</keyword>